<keyword evidence="4" id="KW-1185">Reference proteome</keyword>
<proteinExistence type="predicted"/>
<dbReference type="EMBL" id="KQ085907">
    <property type="protein sequence ID" value="KLO17230.1"/>
    <property type="molecule type" value="Genomic_DNA"/>
</dbReference>
<feature type="domain" description="DUF6533" evidence="2">
    <location>
        <begin position="20"/>
        <end position="65"/>
    </location>
</feature>
<protein>
    <recommendedName>
        <fullName evidence="2">DUF6533 domain-containing protein</fullName>
    </recommendedName>
</protein>
<keyword evidence="1" id="KW-0472">Membrane</keyword>
<evidence type="ECO:0000256" key="1">
    <source>
        <dbReference type="SAM" id="Phobius"/>
    </source>
</evidence>
<feature type="transmembrane region" description="Helical" evidence="1">
    <location>
        <begin position="118"/>
        <end position="137"/>
    </location>
</feature>
<gene>
    <name evidence="3" type="ORF">SCHPADRAFT_178390</name>
</gene>
<accession>A0A0H2RYQ8</accession>
<dbReference type="InParanoid" id="A0A0H2RYQ8"/>
<dbReference type="Proteomes" id="UP000053477">
    <property type="component" value="Unassembled WGS sequence"/>
</dbReference>
<evidence type="ECO:0000259" key="2">
    <source>
        <dbReference type="Pfam" id="PF20151"/>
    </source>
</evidence>
<sequence length="275" mass="30821">MSLILDELTEIGSQIMIMQYMAVVTTSLLFYEYIISFSEEVNLIWPSRLSIGKIIFLLNRYPPFITAGTASFIIVSDVDFPHCKAFFVLGGASTLAGYIFAEATLFLRSHALWSTGRVMPYVIWTVYFLGVPGSIYITTRFLISFTPSPIHIFPTGCELLAPNKIEWVGLSILLVTETFALSLLVIKRSIHSRRNGSVSNLLRTMHTDGVLYFIGVLDTALLMPQSILHSILCNRLLLSVRTADIRDEQASYDTSEVECFSSGRPQLTSFVSYDE</sequence>
<dbReference type="AlphaFoldDB" id="A0A0H2RYQ8"/>
<reference evidence="3 4" key="1">
    <citation type="submission" date="2015-04" db="EMBL/GenBank/DDBJ databases">
        <title>Complete genome sequence of Schizopora paradoxa KUC8140, a cosmopolitan wood degrader in East Asia.</title>
        <authorList>
            <consortium name="DOE Joint Genome Institute"/>
            <person name="Min B."/>
            <person name="Park H."/>
            <person name="Jang Y."/>
            <person name="Kim J.-J."/>
            <person name="Kim K.H."/>
            <person name="Pangilinan J."/>
            <person name="Lipzen A."/>
            <person name="Riley R."/>
            <person name="Grigoriev I.V."/>
            <person name="Spatafora J.W."/>
            <person name="Choi I.-G."/>
        </authorList>
    </citation>
    <scope>NUCLEOTIDE SEQUENCE [LARGE SCALE GENOMIC DNA]</scope>
    <source>
        <strain evidence="3 4">KUC8140</strain>
    </source>
</reference>
<feature type="transmembrane region" description="Helical" evidence="1">
    <location>
        <begin position="167"/>
        <end position="186"/>
    </location>
</feature>
<organism evidence="3 4">
    <name type="scientific">Schizopora paradoxa</name>
    <dbReference type="NCBI Taxonomy" id="27342"/>
    <lineage>
        <taxon>Eukaryota</taxon>
        <taxon>Fungi</taxon>
        <taxon>Dikarya</taxon>
        <taxon>Basidiomycota</taxon>
        <taxon>Agaricomycotina</taxon>
        <taxon>Agaricomycetes</taxon>
        <taxon>Hymenochaetales</taxon>
        <taxon>Schizoporaceae</taxon>
        <taxon>Schizopora</taxon>
    </lineage>
</organism>
<dbReference type="Pfam" id="PF20151">
    <property type="entry name" value="DUF6533"/>
    <property type="match status" value="1"/>
</dbReference>
<keyword evidence="1" id="KW-0812">Transmembrane</keyword>
<feature type="transmembrane region" description="Helical" evidence="1">
    <location>
        <begin position="15"/>
        <end position="34"/>
    </location>
</feature>
<keyword evidence="1" id="KW-1133">Transmembrane helix</keyword>
<feature type="transmembrane region" description="Helical" evidence="1">
    <location>
        <begin position="86"/>
        <end position="106"/>
    </location>
</feature>
<evidence type="ECO:0000313" key="3">
    <source>
        <dbReference type="EMBL" id="KLO17230.1"/>
    </source>
</evidence>
<dbReference type="InterPro" id="IPR045340">
    <property type="entry name" value="DUF6533"/>
</dbReference>
<dbReference type="OrthoDB" id="3350812at2759"/>
<name>A0A0H2RYQ8_9AGAM</name>
<feature type="transmembrane region" description="Helical" evidence="1">
    <location>
        <begin position="54"/>
        <end position="74"/>
    </location>
</feature>
<evidence type="ECO:0000313" key="4">
    <source>
        <dbReference type="Proteomes" id="UP000053477"/>
    </source>
</evidence>